<dbReference type="EMBL" id="JACMSC010000094">
    <property type="protein sequence ID" value="KAG6467055.1"/>
    <property type="molecule type" value="Genomic_DNA"/>
</dbReference>
<evidence type="ECO:0000313" key="4">
    <source>
        <dbReference type="Proteomes" id="UP000734854"/>
    </source>
</evidence>
<dbReference type="Pfam" id="PF00078">
    <property type="entry name" value="RVT_1"/>
    <property type="match status" value="1"/>
</dbReference>
<comment type="caution">
    <text evidence="3">The sequence shown here is derived from an EMBL/GenBank/DDBJ whole genome shotgun (WGS) entry which is preliminary data.</text>
</comment>
<feature type="domain" description="Reverse transcriptase" evidence="2">
    <location>
        <begin position="245"/>
        <end position="328"/>
    </location>
</feature>
<keyword evidence="4" id="KW-1185">Reference proteome</keyword>
<proteinExistence type="predicted"/>
<dbReference type="AlphaFoldDB" id="A0A8J5E8Q4"/>
<feature type="region of interest" description="Disordered" evidence="1">
    <location>
        <begin position="529"/>
        <end position="567"/>
    </location>
</feature>
<accession>A0A8J5E8Q4</accession>
<dbReference type="InterPro" id="IPR043502">
    <property type="entry name" value="DNA/RNA_pol_sf"/>
</dbReference>
<protein>
    <recommendedName>
        <fullName evidence="2">Reverse transcriptase domain-containing protein</fullName>
    </recommendedName>
</protein>
<dbReference type="PANTHER" id="PTHR33116">
    <property type="entry name" value="REVERSE TRANSCRIPTASE ZINC-BINDING DOMAIN-CONTAINING PROTEIN-RELATED-RELATED"/>
    <property type="match status" value="1"/>
</dbReference>
<dbReference type="InterPro" id="IPR000477">
    <property type="entry name" value="RT_dom"/>
</dbReference>
<dbReference type="Proteomes" id="UP000734854">
    <property type="component" value="Unassembled WGS sequence"/>
</dbReference>
<name>A0A8J5E8Q4_ZINOF</name>
<evidence type="ECO:0000259" key="2">
    <source>
        <dbReference type="Pfam" id="PF00078"/>
    </source>
</evidence>
<evidence type="ECO:0000256" key="1">
    <source>
        <dbReference type="SAM" id="MobiDB-lite"/>
    </source>
</evidence>
<gene>
    <name evidence="3" type="ORF">ZIOFF_075140</name>
</gene>
<feature type="compositionally biased region" description="Basic and acidic residues" evidence="1">
    <location>
        <begin position="710"/>
        <end position="721"/>
    </location>
</feature>
<organism evidence="3 4">
    <name type="scientific">Zingiber officinale</name>
    <name type="common">Ginger</name>
    <name type="synonym">Amomum zingiber</name>
    <dbReference type="NCBI Taxonomy" id="94328"/>
    <lineage>
        <taxon>Eukaryota</taxon>
        <taxon>Viridiplantae</taxon>
        <taxon>Streptophyta</taxon>
        <taxon>Embryophyta</taxon>
        <taxon>Tracheophyta</taxon>
        <taxon>Spermatophyta</taxon>
        <taxon>Magnoliopsida</taxon>
        <taxon>Liliopsida</taxon>
        <taxon>Zingiberales</taxon>
        <taxon>Zingiberaceae</taxon>
        <taxon>Zingiber</taxon>
    </lineage>
</organism>
<feature type="region of interest" description="Disordered" evidence="1">
    <location>
        <begin position="675"/>
        <end position="721"/>
    </location>
</feature>
<evidence type="ECO:0000313" key="3">
    <source>
        <dbReference type="EMBL" id="KAG6467055.1"/>
    </source>
</evidence>
<dbReference type="PANTHER" id="PTHR33116:SF78">
    <property type="entry name" value="OS12G0587133 PROTEIN"/>
    <property type="match status" value="1"/>
</dbReference>
<dbReference type="SUPFAM" id="SSF56672">
    <property type="entry name" value="DNA/RNA polymerases"/>
    <property type="match status" value="1"/>
</dbReference>
<reference evidence="3 4" key="1">
    <citation type="submission" date="2020-08" db="EMBL/GenBank/DDBJ databases">
        <title>Plant Genome Project.</title>
        <authorList>
            <person name="Zhang R.-G."/>
        </authorList>
    </citation>
    <scope>NUCLEOTIDE SEQUENCE [LARGE SCALE GENOMIC DNA]</scope>
    <source>
        <tissue evidence="3">Rhizome</tissue>
    </source>
</reference>
<sequence>MQDLILDSLRIPDVGMQDLSLLIELKALPERVGKLERSEKECYAEIKRRGCEDTTIANHRIGKRPLSSRGIDVNSKLSKRQIQFLRVKGQPSKTQILCFKKYMPFSSSGFEFFLSDSPYVTDLGKYLGAPMIHGRVIKQTYKDLISRMQARLAFWEKNFLSMAGRLILVQMIRGFLWGETSGVRKINSIAWERVCLPKEQGGLNVRDTRAWKIGEEWEVYKVLVGFMAAMWPSITSCKSEMNFLWNGEMTSYYKPSRGLRQGDPLSPYLFVLCLQKLEDMIEMAVHSDDLMFFGEASSSQCQTIIEILEKFCSFSGQRVNLKKCRFFTSANVPSNVIAELKDVSLFWLIALILVSIWVSHFIRPEKSSSCTICNKQIASYTMQSTRLPISVANEIDSINRKFLWGSSDDKRIIPLVKWDVNFSTINRRKRSGLACQFRLFEERRDLAAARMAARQQQVARHYNSRVRARRFQVGDLVMCSCEASRPARDQNKLSPNWEGPYRITKLLKEVSKRIPGPWLVTGDFNTVRKKQRKTGKPLTLESKDTTRPSSSTQFEEQNRGDGEEELEIENSSTSIVDLVAVEKTVNEVSAADCALTFVPPTVNEGVKIARLKPECEGGGKVEIGFNWLHLRHQGQTSPYKQFLLYKEGRSVRATTSMIVGANGIQTKVEFMFSRTPKHKSSRGPRFLTRTGGGPSPKDLTRRRGMFGPLGKRERGLERTEESAPRWYRQIQDQENRRFLLRQPYTPLKWISHEIV</sequence>